<comment type="caution">
    <text evidence="3">The sequence shown here is derived from an EMBL/GenBank/DDBJ whole genome shotgun (WGS) entry which is preliminary data.</text>
</comment>
<dbReference type="GO" id="GO:0005525">
    <property type="term" value="F:GTP binding"/>
    <property type="evidence" value="ECO:0007669"/>
    <property type="project" value="InterPro"/>
</dbReference>
<evidence type="ECO:0000256" key="1">
    <source>
        <dbReference type="SAM" id="MobiDB-lite"/>
    </source>
</evidence>
<gene>
    <name evidence="3" type="ORF">B0T26DRAFT_810697</name>
</gene>
<dbReference type="Pfam" id="PF01926">
    <property type="entry name" value="MMR_HSR1"/>
    <property type="match status" value="1"/>
</dbReference>
<feature type="region of interest" description="Disordered" evidence="1">
    <location>
        <begin position="391"/>
        <end position="446"/>
    </location>
</feature>
<dbReference type="SUPFAM" id="SSF52540">
    <property type="entry name" value="P-loop containing nucleoside triphosphate hydrolases"/>
    <property type="match status" value="1"/>
</dbReference>
<feature type="compositionally biased region" description="Low complexity" evidence="1">
    <location>
        <begin position="106"/>
        <end position="119"/>
    </location>
</feature>
<feature type="domain" description="G" evidence="2">
    <location>
        <begin position="135"/>
        <end position="207"/>
    </location>
</feature>
<dbReference type="CDD" id="cd00882">
    <property type="entry name" value="Ras_like_GTPase"/>
    <property type="match status" value="1"/>
</dbReference>
<name>A0AA40E1K7_9PEZI</name>
<feature type="compositionally biased region" description="Basic and acidic residues" evidence="1">
    <location>
        <begin position="391"/>
        <end position="433"/>
    </location>
</feature>
<dbReference type="RefSeq" id="XP_060297491.1">
    <property type="nucleotide sequence ID" value="XM_060447274.1"/>
</dbReference>
<dbReference type="InterPro" id="IPR006073">
    <property type="entry name" value="GTP-bd"/>
</dbReference>
<feature type="region of interest" description="Disordered" evidence="1">
    <location>
        <begin position="74"/>
        <end position="124"/>
    </location>
</feature>
<dbReference type="InterPro" id="IPR027417">
    <property type="entry name" value="P-loop_NTPase"/>
</dbReference>
<organism evidence="3 4">
    <name type="scientific">Lasiosphaeria miniovina</name>
    <dbReference type="NCBI Taxonomy" id="1954250"/>
    <lineage>
        <taxon>Eukaryota</taxon>
        <taxon>Fungi</taxon>
        <taxon>Dikarya</taxon>
        <taxon>Ascomycota</taxon>
        <taxon>Pezizomycotina</taxon>
        <taxon>Sordariomycetes</taxon>
        <taxon>Sordariomycetidae</taxon>
        <taxon>Sordariales</taxon>
        <taxon>Lasiosphaeriaceae</taxon>
        <taxon>Lasiosphaeria</taxon>
    </lineage>
</organism>
<sequence length="527" mass="58307">MSIFLWLFLPNSHDAPSHPPISALLDRNIEVNLVLSRVSIPRDGSVLRQAKTQIPIMHSCQCSECQSLWQPAPGPASGTYKQAQGSKPAKTTARKNEVPKSASGPSSASNTVSKSSKTNPFVDTSMSNTSKTVVIAVMGATGAGKSTFIKTITGRDDVVVGGSLLSETSEIASYRFQRGGVDYVLVDTPGFDDTNRPDREITRSILSWLAASSQEAASQEQQHLNGIVYLHRIVEPRMTGTALRNTRMFRQLVGADGFANVVLATTFWEVLPPAVGDAREAEMLANADFWGAMVARGSQTARLLNSRASALDVLGKFAGMAKFTPAAVDEMVSRGLSADDTSAAREQRAQADALQRELEAQKLAEQARMAQELERERRAQEKRIVEAKAELERRREAERQAETKRAEEARRKEEAERECERQAAKEKQEELEKRARHKREKNAREAAARQLRYQESYVCGEYGGKYCDACSGRLSKYSYYYHCCFCENDMYNKCLGCGSTCPQFSASTDKHPVMLKRMSPESDCVVM</sequence>
<accession>A0AA40E1K7</accession>
<dbReference type="GeneID" id="85330544"/>
<evidence type="ECO:0000259" key="2">
    <source>
        <dbReference type="Pfam" id="PF01926"/>
    </source>
</evidence>
<evidence type="ECO:0000313" key="4">
    <source>
        <dbReference type="Proteomes" id="UP001172101"/>
    </source>
</evidence>
<reference evidence="3" key="1">
    <citation type="submission" date="2023-06" db="EMBL/GenBank/DDBJ databases">
        <title>Genome-scale phylogeny and comparative genomics of the fungal order Sordariales.</title>
        <authorList>
            <consortium name="Lawrence Berkeley National Laboratory"/>
            <person name="Hensen N."/>
            <person name="Bonometti L."/>
            <person name="Westerberg I."/>
            <person name="Brannstrom I.O."/>
            <person name="Guillou S."/>
            <person name="Cros-Aarteil S."/>
            <person name="Calhoun S."/>
            <person name="Haridas S."/>
            <person name="Kuo A."/>
            <person name="Mondo S."/>
            <person name="Pangilinan J."/>
            <person name="Riley R."/>
            <person name="LaButti K."/>
            <person name="Andreopoulos B."/>
            <person name="Lipzen A."/>
            <person name="Chen C."/>
            <person name="Yanf M."/>
            <person name="Daum C."/>
            <person name="Ng V."/>
            <person name="Clum A."/>
            <person name="Steindorff A."/>
            <person name="Ohm R."/>
            <person name="Martin F."/>
            <person name="Silar P."/>
            <person name="Natvig D."/>
            <person name="Lalanne C."/>
            <person name="Gautier V."/>
            <person name="Ament-velasquez S.L."/>
            <person name="Kruys A."/>
            <person name="Hutchinson M.I."/>
            <person name="Powell A.J."/>
            <person name="Barry K."/>
            <person name="Miller A.N."/>
            <person name="Grigoriev I.V."/>
            <person name="Debuchy R."/>
            <person name="Gladieux P."/>
            <person name="Thoren M.H."/>
            <person name="Johannesson H."/>
        </authorList>
    </citation>
    <scope>NUCLEOTIDE SEQUENCE</scope>
    <source>
        <strain evidence="3">SMH2392-1A</strain>
    </source>
</reference>
<dbReference type="Proteomes" id="UP001172101">
    <property type="component" value="Unassembled WGS sequence"/>
</dbReference>
<dbReference type="EMBL" id="JAUIRO010000003">
    <property type="protein sequence ID" value="KAK0721567.1"/>
    <property type="molecule type" value="Genomic_DNA"/>
</dbReference>
<dbReference type="AlphaFoldDB" id="A0AA40E1K7"/>
<keyword evidence="4" id="KW-1185">Reference proteome</keyword>
<evidence type="ECO:0000313" key="3">
    <source>
        <dbReference type="EMBL" id="KAK0721567.1"/>
    </source>
</evidence>
<protein>
    <recommendedName>
        <fullName evidence="2">G domain-containing protein</fullName>
    </recommendedName>
</protein>
<proteinExistence type="predicted"/>
<dbReference type="Gene3D" id="3.40.50.300">
    <property type="entry name" value="P-loop containing nucleotide triphosphate hydrolases"/>
    <property type="match status" value="1"/>
</dbReference>